<name>A0A151JH02_9VIBR</name>
<comment type="caution">
    <text evidence="1">The sequence shown here is derived from an EMBL/GenBank/DDBJ whole genome shotgun (WGS) entry which is preliminary data.</text>
</comment>
<dbReference type="EMBL" id="LOMK01000001">
    <property type="protein sequence ID" value="KYN24936.1"/>
    <property type="molecule type" value="Genomic_DNA"/>
</dbReference>
<gene>
    <name evidence="1" type="ORF">AUQ44_03665</name>
</gene>
<protein>
    <submittedName>
        <fullName evidence="1">Uncharacterized protein</fullName>
    </submittedName>
</protein>
<sequence length="65" mass="7493">MFFSTLFSFFGRMPHISGAYYRAKPLLGRGQKPCKALHMEMLSQLDGKKEKRRKLFTLTARVVIG</sequence>
<reference evidence="2" key="1">
    <citation type="submission" date="2015-12" db="EMBL/GenBank/DDBJ databases">
        <authorList>
            <person name="Tarr C.L."/>
            <person name="Gladney L.M."/>
        </authorList>
    </citation>
    <scope>NUCLEOTIDE SEQUENCE [LARGE SCALE GENOMIC DNA]</scope>
    <source>
        <strain evidence="2">2756-81</strain>
    </source>
</reference>
<evidence type="ECO:0000313" key="2">
    <source>
        <dbReference type="Proteomes" id="UP000075349"/>
    </source>
</evidence>
<evidence type="ECO:0000313" key="1">
    <source>
        <dbReference type="EMBL" id="KYN24936.1"/>
    </source>
</evidence>
<dbReference type="Proteomes" id="UP000075349">
    <property type="component" value="Unassembled WGS sequence"/>
</dbReference>
<accession>A0A151JH02</accession>
<proteinExistence type="predicted"/>
<dbReference type="AlphaFoldDB" id="A0A151JH02"/>
<organism evidence="1 2">
    <name type="scientific">Vibrio cidicii</name>
    <dbReference type="NCBI Taxonomy" id="1763883"/>
    <lineage>
        <taxon>Bacteria</taxon>
        <taxon>Pseudomonadati</taxon>
        <taxon>Pseudomonadota</taxon>
        <taxon>Gammaproteobacteria</taxon>
        <taxon>Vibrionales</taxon>
        <taxon>Vibrionaceae</taxon>
        <taxon>Vibrio</taxon>
    </lineage>
</organism>